<name>A0A5M8FKU1_9GAMM</name>
<gene>
    <name evidence="1" type="ORF">F2Q65_08545</name>
</gene>
<reference evidence="1 2" key="1">
    <citation type="submission" date="2019-09" db="EMBL/GenBank/DDBJ databases">
        <title>Whole-genome sequence of the purple sulfur bacterium Thiohalocapsa marina DSM 19078.</title>
        <authorList>
            <person name="Kyndt J.A."/>
            <person name="Meyer T.E."/>
        </authorList>
    </citation>
    <scope>NUCLEOTIDE SEQUENCE [LARGE SCALE GENOMIC DNA]</scope>
    <source>
        <strain evidence="1 2">DSM 19078</strain>
    </source>
</reference>
<dbReference type="RefSeq" id="WP_150092393.1">
    <property type="nucleotide sequence ID" value="NZ_JBFUOH010000097.1"/>
</dbReference>
<protein>
    <submittedName>
        <fullName evidence="1">Pilus assembly protein PilP</fullName>
    </submittedName>
</protein>
<accession>A0A5M8FKU1</accession>
<evidence type="ECO:0000313" key="2">
    <source>
        <dbReference type="Proteomes" id="UP000322981"/>
    </source>
</evidence>
<organism evidence="1 2">
    <name type="scientific">Thiohalocapsa marina</name>
    <dbReference type="NCBI Taxonomy" id="424902"/>
    <lineage>
        <taxon>Bacteria</taxon>
        <taxon>Pseudomonadati</taxon>
        <taxon>Pseudomonadota</taxon>
        <taxon>Gammaproteobacteria</taxon>
        <taxon>Chromatiales</taxon>
        <taxon>Chromatiaceae</taxon>
        <taxon>Thiohalocapsa</taxon>
    </lineage>
</organism>
<proteinExistence type="predicted"/>
<keyword evidence="2" id="KW-1185">Reference proteome</keyword>
<dbReference type="InterPro" id="IPR007446">
    <property type="entry name" value="PilP"/>
</dbReference>
<dbReference type="Proteomes" id="UP000322981">
    <property type="component" value="Unassembled WGS sequence"/>
</dbReference>
<dbReference type="PROSITE" id="PS51257">
    <property type="entry name" value="PROKAR_LIPOPROTEIN"/>
    <property type="match status" value="1"/>
</dbReference>
<dbReference type="OrthoDB" id="5296580at2"/>
<dbReference type="PIRSF" id="PIRSF016481">
    <property type="entry name" value="Pilus_assembly_PilP"/>
    <property type="match status" value="1"/>
</dbReference>
<sequence>MTIRRHCPLLALLFTAGCSQPDGEDLQAYIDRINARPPGPLGPLPAIPQVDTFTYVPDDRRDPFAMDERVAEIALPVPGGGIAPDPLRRKEELEQYSLDALRMVGTLEQDDQSWALIIAPDGILHRVRVGNYLGRNHGQITRITPAIVQLTEIIPDGPERWREREASIALKQ</sequence>
<dbReference type="EMBL" id="VWXX01000009">
    <property type="protein sequence ID" value="KAA6185518.1"/>
    <property type="molecule type" value="Genomic_DNA"/>
</dbReference>
<dbReference type="AlphaFoldDB" id="A0A5M8FKU1"/>
<dbReference type="Pfam" id="PF04351">
    <property type="entry name" value="PilP"/>
    <property type="match status" value="1"/>
</dbReference>
<evidence type="ECO:0000313" key="1">
    <source>
        <dbReference type="EMBL" id="KAA6185518.1"/>
    </source>
</evidence>
<dbReference type="Gene3D" id="2.30.30.830">
    <property type="match status" value="1"/>
</dbReference>
<comment type="caution">
    <text evidence="1">The sequence shown here is derived from an EMBL/GenBank/DDBJ whole genome shotgun (WGS) entry which is preliminary data.</text>
</comment>